<keyword evidence="3" id="KW-0285">Flavoprotein</keyword>
<evidence type="ECO:0000259" key="8">
    <source>
        <dbReference type="Pfam" id="PF22924"/>
    </source>
</evidence>
<gene>
    <name evidence="9" type="ORF">ACFO0K_10470</name>
</gene>
<organism evidence="9 10">
    <name type="scientific">Citricoccus alkalitolerans</name>
    <dbReference type="NCBI Taxonomy" id="246603"/>
    <lineage>
        <taxon>Bacteria</taxon>
        <taxon>Bacillati</taxon>
        <taxon>Actinomycetota</taxon>
        <taxon>Actinomycetes</taxon>
        <taxon>Micrococcales</taxon>
        <taxon>Micrococcaceae</taxon>
        <taxon>Citricoccus</taxon>
    </lineage>
</organism>
<dbReference type="Gene3D" id="1.10.540.10">
    <property type="entry name" value="Acyl-CoA dehydrogenase/oxidase, N-terminal domain"/>
    <property type="match status" value="1"/>
</dbReference>
<dbReference type="InterPro" id="IPR002655">
    <property type="entry name" value="Acyl-CoA_oxidase_C"/>
</dbReference>
<dbReference type="SUPFAM" id="SSF47203">
    <property type="entry name" value="Acyl-CoA dehydrogenase C-terminal domain-like"/>
    <property type="match status" value="2"/>
</dbReference>
<dbReference type="RefSeq" id="WP_344227051.1">
    <property type="nucleotide sequence ID" value="NZ_BAAALH010000001.1"/>
</dbReference>
<feature type="domain" description="Acyl-CoA oxidase C-alpha1" evidence="8">
    <location>
        <begin position="316"/>
        <end position="475"/>
    </location>
</feature>
<dbReference type="InterPro" id="IPR046373">
    <property type="entry name" value="Acyl-CoA_Oxase/DH_mid-dom_sf"/>
</dbReference>
<feature type="compositionally biased region" description="Basic and acidic residues" evidence="6">
    <location>
        <begin position="700"/>
        <end position="711"/>
    </location>
</feature>
<proteinExistence type="inferred from homology"/>
<dbReference type="EMBL" id="JBHSEN010000002">
    <property type="protein sequence ID" value="MFC4430106.1"/>
    <property type="molecule type" value="Genomic_DNA"/>
</dbReference>
<keyword evidence="10" id="KW-1185">Reference proteome</keyword>
<dbReference type="InterPro" id="IPR009100">
    <property type="entry name" value="AcylCoA_DH/oxidase_NM_dom_sf"/>
</dbReference>
<feature type="domain" description="Acyl-CoA oxidase C-terminal" evidence="7">
    <location>
        <begin position="532"/>
        <end position="670"/>
    </location>
</feature>
<evidence type="ECO:0000256" key="1">
    <source>
        <dbReference type="ARBA" id="ARBA00001974"/>
    </source>
</evidence>
<name>A0ABV8XYZ5_9MICC</name>
<sequence>MTTTSDSSTTAVPAGAVPPAVQADADTGAHTAFSAISAAEPGGLDLDDVQQLLLGRWAADRLEGRKNVKDPDLHKIENLSMEDHRERVLGQLRILVDRGQVNKAFPRSLGGSDNHGGNIATFAELVSADPSLQIKAGVQWGLFGSAILHLGTEEHHERLLPAVMSLEVPGAFAMTEIGHGSDVSSLATTATYVPETDEFEIHTPFKAAWKEFLGNAALHGKAAVVFAQLITRGVNHGVHAFYVPLRDAAGDFLPGIGGEDDGYKGGLNGIDNGRLHFDHVRIPRTNLLNRYGSVDEKGGYSSDIASPGRRFFTMIGTLVQGRVSLALSGASASALALTGAITYGNQRRQFNATSDTHEEVLMDYQLHQRRLIDRLARTYADTFAANELLEKFDAVFSGESDTDEDRQELETLAAAIKPLTTWNALDSLQEAREACGGAGYMAKNRFASLRHDLDIFVTFEGDNNVLLQLVGKRLLSDYSKDLTNLSIGALSRYVRGQATEAVVYRSGLRRVVQSVQDAGSERKSASWFKDVEVQRALLEDRVRSKTGAVAQALMPVAKKSQSEQAATFNLHQADLIDAARNHGELLEWEAFTRAIEQIEDDHTRQIMTWLRNLFALRVIEDDLGWFLETGRISPQRARTLRTYINRLAARLRPHAQTLVDAFGYEQEHLRMDIATGDEARRQDEAAEYYRKLRASADAPIHEKVLRQREKNAAQGRNGRKQKQGQ</sequence>
<keyword evidence="5" id="KW-0560">Oxidoreductase</keyword>
<evidence type="ECO:0000259" key="7">
    <source>
        <dbReference type="Pfam" id="PF01756"/>
    </source>
</evidence>
<dbReference type="InterPro" id="IPR012258">
    <property type="entry name" value="Acyl-CoA_oxidase"/>
</dbReference>
<evidence type="ECO:0000313" key="9">
    <source>
        <dbReference type="EMBL" id="MFC4430106.1"/>
    </source>
</evidence>
<feature type="region of interest" description="Disordered" evidence="6">
    <location>
        <begin position="700"/>
        <end position="725"/>
    </location>
</feature>
<accession>A0ABV8XYZ5</accession>
<comment type="caution">
    <text evidence="9">The sequence shown here is derived from an EMBL/GenBank/DDBJ whole genome shotgun (WGS) entry which is preliminary data.</text>
</comment>
<dbReference type="InterPro" id="IPR037069">
    <property type="entry name" value="AcylCoA_DH/ox_N_sf"/>
</dbReference>
<dbReference type="Pfam" id="PF22924">
    <property type="entry name" value="ACOX_C_alpha1"/>
    <property type="match status" value="1"/>
</dbReference>
<dbReference type="InterPro" id="IPR055060">
    <property type="entry name" value="ACOX_C_alpha1"/>
</dbReference>
<evidence type="ECO:0000256" key="4">
    <source>
        <dbReference type="ARBA" id="ARBA00022827"/>
    </source>
</evidence>
<reference evidence="10" key="1">
    <citation type="journal article" date="2019" name="Int. J. Syst. Evol. Microbiol.">
        <title>The Global Catalogue of Microorganisms (GCM) 10K type strain sequencing project: providing services to taxonomists for standard genome sequencing and annotation.</title>
        <authorList>
            <consortium name="The Broad Institute Genomics Platform"/>
            <consortium name="The Broad Institute Genome Sequencing Center for Infectious Disease"/>
            <person name="Wu L."/>
            <person name="Ma J."/>
        </authorList>
    </citation>
    <scope>NUCLEOTIDE SEQUENCE [LARGE SCALE GENOMIC DNA]</scope>
    <source>
        <strain evidence="10">CGMCC 1.12125</strain>
    </source>
</reference>
<protein>
    <submittedName>
        <fullName evidence="9">Acyl-CoA dehydrogenase</fullName>
    </submittedName>
</protein>
<dbReference type="InterPro" id="IPR036250">
    <property type="entry name" value="AcylCo_DH-like_C"/>
</dbReference>
<comment type="cofactor">
    <cofactor evidence="1">
        <name>FAD</name>
        <dbReference type="ChEBI" id="CHEBI:57692"/>
    </cofactor>
</comment>
<evidence type="ECO:0000256" key="3">
    <source>
        <dbReference type="ARBA" id="ARBA00022630"/>
    </source>
</evidence>
<evidence type="ECO:0000256" key="2">
    <source>
        <dbReference type="ARBA" id="ARBA00006288"/>
    </source>
</evidence>
<evidence type="ECO:0000313" key="10">
    <source>
        <dbReference type="Proteomes" id="UP001595965"/>
    </source>
</evidence>
<dbReference type="Proteomes" id="UP001595965">
    <property type="component" value="Unassembled WGS sequence"/>
</dbReference>
<dbReference type="PANTHER" id="PTHR10909">
    <property type="entry name" value="ELECTRON TRANSPORT OXIDOREDUCTASE"/>
    <property type="match status" value="1"/>
</dbReference>
<evidence type="ECO:0000256" key="5">
    <source>
        <dbReference type="ARBA" id="ARBA00023002"/>
    </source>
</evidence>
<comment type="similarity">
    <text evidence="2">Belongs to the acyl-CoA oxidase family.</text>
</comment>
<dbReference type="SUPFAM" id="SSF56645">
    <property type="entry name" value="Acyl-CoA dehydrogenase NM domain-like"/>
    <property type="match status" value="1"/>
</dbReference>
<keyword evidence="4" id="KW-0274">FAD</keyword>
<dbReference type="Gene3D" id="1.20.140.10">
    <property type="entry name" value="Butyryl-CoA Dehydrogenase, subunit A, domain 3"/>
    <property type="match status" value="2"/>
</dbReference>
<dbReference type="Gene3D" id="2.40.110.10">
    <property type="entry name" value="Butyryl-CoA Dehydrogenase, subunit A, domain 2"/>
    <property type="match status" value="1"/>
</dbReference>
<evidence type="ECO:0000256" key="6">
    <source>
        <dbReference type="SAM" id="MobiDB-lite"/>
    </source>
</evidence>
<dbReference type="PIRSF" id="PIRSF000168">
    <property type="entry name" value="Acyl-CoA_oxidase"/>
    <property type="match status" value="1"/>
</dbReference>
<dbReference type="Pfam" id="PF01756">
    <property type="entry name" value="ACOX"/>
    <property type="match status" value="1"/>
</dbReference>